<feature type="domain" description="Helicase C-terminal" evidence="1">
    <location>
        <begin position="30"/>
        <end position="183"/>
    </location>
</feature>
<dbReference type="AlphaFoldDB" id="A0AB36B6T6"/>
<evidence type="ECO:0000313" key="3">
    <source>
        <dbReference type="Proteomes" id="UP000604383"/>
    </source>
</evidence>
<dbReference type="SMART" id="SM00490">
    <property type="entry name" value="HELICc"/>
    <property type="match status" value="1"/>
</dbReference>
<dbReference type="InterPro" id="IPR050742">
    <property type="entry name" value="Helicase_Restrict-Modif_Enz"/>
</dbReference>
<gene>
    <name evidence="2" type="ORF">GT664_10715</name>
</gene>
<dbReference type="RefSeq" id="WP_035303277.1">
    <property type="nucleotide sequence ID" value="NZ_AP025565.1"/>
</dbReference>
<protein>
    <submittedName>
        <fullName evidence="2">Helicase</fullName>
    </submittedName>
</protein>
<proteinExistence type="predicted"/>
<dbReference type="PROSITE" id="PS51194">
    <property type="entry name" value="HELICASE_CTER"/>
    <property type="match status" value="1"/>
</dbReference>
<dbReference type="PANTHER" id="PTHR47396">
    <property type="entry name" value="TYPE I RESTRICTION ENZYME ECOKI R PROTEIN"/>
    <property type="match status" value="1"/>
</dbReference>
<dbReference type="PANTHER" id="PTHR47396:SF1">
    <property type="entry name" value="ATP-DEPENDENT HELICASE IRC3-RELATED"/>
    <property type="match status" value="1"/>
</dbReference>
<dbReference type="GO" id="GO:0004386">
    <property type="term" value="F:helicase activity"/>
    <property type="evidence" value="ECO:0007669"/>
    <property type="project" value="UniProtKB-KW"/>
</dbReference>
<dbReference type="EMBL" id="WWTN01000016">
    <property type="protein sequence ID" value="MZH56218.1"/>
    <property type="molecule type" value="Genomic_DNA"/>
</dbReference>
<name>A0AB36B6T6_CLOIN</name>
<reference evidence="2" key="1">
    <citation type="journal article" date="2019" name="Nat. Med.">
        <title>A library of human gut bacterial isolates paired with longitudinal multiomics data enables mechanistic microbiome research.</title>
        <authorList>
            <person name="Poyet M."/>
            <person name="Groussin M."/>
            <person name="Gibbons S.M."/>
            <person name="Avila-Pacheco J."/>
            <person name="Jiang X."/>
            <person name="Kearney S.M."/>
            <person name="Perrotta A.R."/>
            <person name="Berdy B."/>
            <person name="Zhao S."/>
            <person name="Lieberman T.D."/>
            <person name="Swanson P.K."/>
            <person name="Smith M."/>
            <person name="Roesemann S."/>
            <person name="Alexander J.E."/>
            <person name="Rich S.A."/>
            <person name="Livny J."/>
            <person name="Vlamakis H."/>
            <person name="Clish C."/>
            <person name="Bullock K."/>
            <person name="Deik A."/>
            <person name="Scott J."/>
            <person name="Pierce K.A."/>
            <person name="Xavier R.J."/>
            <person name="Alm E.J."/>
        </authorList>
    </citation>
    <scope>NUCLEOTIDE SEQUENCE</scope>
    <source>
        <strain evidence="2">BIOML-A12</strain>
    </source>
</reference>
<keyword evidence="2" id="KW-0547">Nucleotide-binding</keyword>
<evidence type="ECO:0000259" key="1">
    <source>
        <dbReference type="PROSITE" id="PS51194"/>
    </source>
</evidence>
<keyword evidence="2" id="KW-0378">Hydrolase</keyword>
<dbReference type="Gene3D" id="3.40.50.300">
    <property type="entry name" value="P-loop containing nucleotide triphosphate hydrolases"/>
    <property type="match status" value="1"/>
</dbReference>
<dbReference type="GO" id="GO:0005829">
    <property type="term" value="C:cytosol"/>
    <property type="evidence" value="ECO:0007669"/>
    <property type="project" value="TreeGrafter"/>
</dbReference>
<dbReference type="InterPro" id="IPR001650">
    <property type="entry name" value="Helicase_C-like"/>
</dbReference>
<dbReference type="SUPFAM" id="SSF52540">
    <property type="entry name" value="P-loop containing nucleoside triphosphate hydrolases"/>
    <property type="match status" value="1"/>
</dbReference>
<accession>A0AB36B6T6</accession>
<keyword evidence="2" id="KW-0067">ATP-binding</keyword>
<dbReference type="Proteomes" id="UP000604383">
    <property type="component" value="Unassembled WGS sequence"/>
</dbReference>
<dbReference type="InterPro" id="IPR027417">
    <property type="entry name" value="P-loop_NTPase"/>
</dbReference>
<dbReference type="SUPFAM" id="SSF56024">
    <property type="entry name" value="Phospholipase D/nuclease"/>
    <property type="match status" value="1"/>
</dbReference>
<sequence>MTTMRCLDDSKTYTQYCSDLMNDQIRNYLIVKDVVKEFQNDGKIIILSERRQHLTILYEMLKHLHIHVYVLTGERKTKERNEIIAKVRNFNSKEKFILLATSKLLGEGFDLPALSTLFLVMPISDESRIEQYTGRIHKNVEGKDMVKVYDYVDAHIPMLEGMFHKRLKQYQKEGYFLQEQNQIVEVSQLMYEGQSYKHVFLEDIKASSSEILIMNAHYELGKIKSYFDVLQEKAHQNVQLYVVLNDEQRQKEMLVRTIEGMGAAILYSNHSAHFVVIDKEIIWYSDMDFLGRAKKDGLSTRLKDPHLVNEIMKIAQDEQLQNIENDKKISLW</sequence>
<dbReference type="Pfam" id="PF00271">
    <property type="entry name" value="Helicase_C"/>
    <property type="match status" value="1"/>
</dbReference>
<evidence type="ECO:0000313" key="2">
    <source>
        <dbReference type="EMBL" id="MZH56218.1"/>
    </source>
</evidence>
<comment type="caution">
    <text evidence="2">The sequence shown here is derived from an EMBL/GenBank/DDBJ whole genome shotgun (WGS) entry which is preliminary data.</text>
</comment>
<organism evidence="2 3">
    <name type="scientific">Clostridium innocuum</name>
    <dbReference type="NCBI Taxonomy" id="1522"/>
    <lineage>
        <taxon>Bacteria</taxon>
        <taxon>Bacillati</taxon>
        <taxon>Bacillota</taxon>
        <taxon>Clostridia</taxon>
        <taxon>Eubacteriales</taxon>
        <taxon>Clostridiaceae</taxon>
        <taxon>Clostridium</taxon>
    </lineage>
</organism>
<keyword evidence="2" id="KW-0347">Helicase</keyword>